<organism evidence="3 4">
    <name type="scientific">Drechmeria coniospora</name>
    <name type="common">Nematophagous fungus</name>
    <name type="synonym">Meria coniospora</name>
    <dbReference type="NCBI Taxonomy" id="98403"/>
    <lineage>
        <taxon>Eukaryota</taxon>
        <taxon>Fungi</taxon>
        <taxon>Dikarya</taxon>
        <taxon>Ascomycota</taxon>
        <taxon>Pezizomycotina</taxon>
        <taxon>Sordariomycetes</taxon>
        <taxon>Hypocreomycetidae</taxon>
        <taxon>Hypocreales</taxon>
        <taxon>Ophiocordycipitaceae</taxon>
        <taxon>Drechmeria</taxon>
    </lineage>
</organism>
<evidence type="ECO:0000313" key="3">
    <source>
        <dbReference type="EMBL" id="KYK61288.1"/>
    </source>
</evidence>
<dbReference type="InterPro" id="IPR056138">
    <property type="entry name" value="DUF7721"/>
</dbReference>
<proteinExistence type="predicted"/>
<sequence>MDKLFNAGKEFLESQNQRQDQRGDNDEEFRNAHDEASRLAGSSGNSAMFSQIMGAIGQKKGQIANEDLDEEDAISKYKHAYQNDGRGDETTLGVAAAMQALKKFNQGEGSGSSGASQSQGSFVAIAMSEASKLFDSKAADGKIADGASKESTVQKAGEMAMKMYFKSQGQQQGGLMGLASKFM</sequence>
<dbReference type="RefSeq" id="XP_040660640.1">
    <property type="nucleotide sequence ID" value="XM_040799757.1"/>
</dbReference>
<evidence type="ECO:0000313" key="4">
    <source>
        <dbReference type="Proteomes" id="UP000076580"/>
    </source>
</evidence>
<dbReference type="Pfam" id="PF24845">
    <property type="entry name" value="DUF7721"/>
    <property type="match status" value="1"/>
</dbReference>
<protein>
    <submittedName>
        <fullName evidence="3">Beta-flanking protein</fullName>
    </submittedName>
</protein>
<dbReference type="PANTHER" id="PTHR39477:SF1">
    <property type="entry name" value="BETA-FLANKING PROTEIN"/>
    <property type="match status" value="1"/>
</dbReference>
<dbReference type="GeneID" id="63715073"/>
<dbReference type="Proteomes" id="UP000076580">
    <property type="component" value="Chromosome 01"/>
</dbReference>
<dbReference type="EMBL" id="LAYC01000001">
    <property type="protein sequence ID" value="KYK61288.1"/>
    <property type="molecule type" value="Genomic_DNA"/>
</dbReference>
<name>A0A151GW10_DRECN</name>
<dbReference type="AlphaFoldDB" id="A0A151GW10"/>
<dbReference type="InParanoid" id="A0A151GW10"/>
<dbReference type="PANTHER" id="PTHR39477">
    <property type="entry name" value="CHROMOSOME 8, WHOLE GENOME SHOTGUN SEQUENCE"/>
    <property type="match status" value="1"/>
</dbReference>
<comment type="caution">
    <text evidence="3">The sequence shown here is derived from an EMBL/GenBank/DDBJ whole genome shotgun (WGS) entry which is preliminary data.</text>
</comment>
<feature type="domain" description="DUF7721" evidence="2">
    <location>
        <begin position="29"/>
        <end position="108"/>
    </location>
</feature>
<evidence type="ECO:0000256" key="1">
    <source>
        <dbReference type="SAM" id="MobiDB-lite"/>
    </source>
</evidence>
<feature type="compositionally biased region" description="Basic and acidic residues" evidence="1">
    <location>
        <begin position="19"/>
        <end position="37"/>
    </location>
</feature>
<gene>
    <name evidence="3" type="ORF">DCS_02430</name>
</gene>
<accession>A0A151GW10</accession>
<keyword evidence="4" id="KW-1185">Reference proteome</keyword>
<evidence type="ECO:0000259" key="2">
    <source>
        <dbReference type="Pfam" id="PF24845"/>
    </source>
</evidence>
<reference evidence="3 4" key="1">
    <citation type="journal article" date="2016" name="Sci. Rep.">
        <title>Insights into Adaptations to a Near-Obligate Nematode Endoparasitic Lifestyle from the Finished Genome of Drechmeria coniospora.</title>
        <authorList>
            <person name="Zhang L."/>
            <person name="Zhou Z."/>
            <person name="Guo Q."/>
            <person name="Fokkens L."/>
            <person name="Miskei M."/>
            <person name="Pocsi I."/>
            <person name="Zhang W."/>
            <person name="Chen M."/>
            <person name="Wang L."/>
            <person name="Sun Y."/>
            <person name="Donzelli B.G."/>
            <person name="Gibson D.M."/>
            <person name="Nelson D.R."/>
            <person name="Luo J.G."/>
            <person name="Rep M."/>
            <person name="Liu H."/>
            <person name="Yang S."/>
            <person name="Wang J."/>
            <person name="Krasnoff S.B."/>
            <person name="Xu Y."/>
            <person name="Molnar I."/>
            <person name="Lin M."/>
        </authorList>
    </citation>
    <scope>NUCLEOTIDE SEQUENCE [LARGE SCALE GENOMIC DNA]</scope>
    <source>
        <strain evidence="3 4">ARSEF 6962</strain>
    </source>
</reference>
<feature type="region of interest" description="Disordered" evidence="1">
    <location>
        <begin position="1"/>
        <end position="44"/>
    </location>
</feature>